<dbReference type="InterPro" id="IPR018060">
    <property type="entry name" value="HTH_AraC"/>
</dbReference>
<dbReference type="OrthoDB" id="9804543at2"/>
<dbReference type="Gene3D" id="1.10.10.60">
    <property type="entry name" value="Homeodomain-like"/>
    <property type="match status" value="1"/>
</dbReference>
<dbReference type="Pfam" id="PF12833">
    <property type="entry name" value="HTH_18"/>
    <property type="match status" value="1"/>
</dbReference>
<reference evidence="5 6" key="1">
    <citation type="submission" date="2019-03" db="EMBL/GenBank/DDBJ databases">
        <title>Genomic analyses of the natural microbiome of Caenorhabditis elegans.</title>
        <authorList>
            <person name="Samuel B."/>
        </authorList>
    </citation>
    <scope>NUCLEOTIDE SEQUENCE [LARGE SCALE GENOMIC DNA]</scope>
    <source>
        <strain evidence="5 6">JUb89</strain>
    </source>
</reference>
<dbReference type="Proteomes" id="UP000294963">
    <property type="component" value="Unassembled WGS sequence"/>
</dbReference>
<proteinExistence type="predicted"/>
<dbReference type="GO" id="GO:0043565">
    <property type="term" value="F:sequence-specific DNA binding"/>
    <property type="evidence" value="ECO:0007669"/>
    <property type="project" value="InterPro"/>
</dbReference>
<dbReference type="AlphaFoldDB" id="A0A4R1XFT2"/>
<dbReference type="EMBL" id="SLVJ01000023">
    <property type="protein sequence ID" value="TCM62767.1"/>
    <property type="molecule type" value="Genomic_DNA"/>
</dbReference>
<dbReference type="InterPro" id="IPR009057">
    <property type="entry name" value="Homeodomain-like_sf"/>
</dbReference>
<evidence type="ECO:0000256" key="1">
    <source>
        <dbReference type="ARBA" id="ARBA00023015"/>
    </source>
</evidence>
<protein>
    <submittedName>
        <fullName evidence="5">AraC-like DNA-binding protein</fullName>
    </submittedName>
</protein>
<comment type="caution">
    <text evidence="5">The sequence shown here is derived from an EMBL/GenBank/DDBJ whole genome shotgun (WGS) entry which is preliminary data.</text>
</comment>
<evidence type="ECO:0000313" key="6">
    <source>
        <dbReference type="Proteomes" id="UP000294963"/>
    </source>
</evidence>
<evidence type="ECO:0000256" key="3">
    <source>
        <dbReference type="ARBA" id="ARBA00023163"/>
    </source>
</evidence>
<dbReference type="InterPro" id="IPR011051">
    <property type="entry name" value="RmlC_Cupin_sf"/>
</dbReference>
<sequence>MHRPTDLDLSQYIEIEEFHYQKNDIVTPHSCLWGDFNFSLNGMLEFSINEQRFLSPPNYGIWIPPRTAHCSTALDAHITHYICIRLHPSLCHIFSDRCKTLSIQPFFRQVVNELLQQKHLNHSIAHYHSHLLQVLLDLMRMAPAHDHYLPQSNHPNLQPILIQLADPLRFRQSLQQVLADFDVSERHMLRLSQQHLQLSLSEWRNRAKIVHAIAALRQGIAIKRIAYALGYQYSSSFIDFFKRYTGQTPAQMRDLES</sequence>
<dbReference type="SMART" id="SM00342">
    <property type="entry name" value="HTH_ARAC"/>
    <property type="match status" value="1"/>
</dbReference>
<keyword evidence="1" id="KW-0805">Transcription regulation</keyword>
<feature type="domain" description="HTH araC/xylS-type" evidence="4">
    <location>
        <begin position="158"/>
        <end position="255"/>
    </location>
</feature>
<organism evidence="5 6">
    <name type="scientific">Acinetobacter calcoaceticus</name>
    <dbReference type="NCBI Taxonomy" id="471"/>
    <lineage>
        <taxon>Bacteria</taxon>
        <taxon>Pseudomonadati</taxon>
        <taxon>Pseudomonadota</taxon>
        <taxon>Gammaproteobacteria</taxon>
        <taxon>Moraxellales</taxon>
        <taxon>Moraxellaceae</taxon>
        <taxon>Acinetobacter</taxon>
        <taxon>Acinetobacter calcoaceticus/baumannii complex</taxon>
    </lineage>
</organism>
<dbReference type="PROSITE" id="PS01124">
    <property type="entry name" value="HTH_ARAC_FAMILY_2"/>
    <property type="match status" value="1"/>
</dbReference>
<dbReference type="SUPFAM" id="SSF51182">
    <property type="entry name" value="RmlC-like cupins"/>
    <property type="match status" value="1"/>
</dbReference>
<dbReference type="InterPro" id="IPR018062">
    <property type="entry name" value="HTH_AraC-typ_CS"/>
</dbReference>
<evidence type="ECO:0000256" key="2">
    <source>
        <dbReference type="ARBA" id="ARBA00023125"/>
    </source>
</evidence>
<accession>A0A4R1XFT2</accession>
<keyword evidence="6" id="KW-1185">Reference proteome</keyword>
<keyword evidence="2 5" id="KW-0238">DNA-binding</keyword>
<dbReference type="PANTHER" id="PTHR11019">
    <property type="entry name" value="HTH-TYPE TRANSCRIPTIONAL REGULATOR NIMR"/>
    <property type="match status" value="1"/>
</dbReference>
<evidence type="ECO:0000259" key="4">
    <source>
        <dbReference type="PROSITE" id="PS01124"/>
    </source>
</evidence>
<keyword evidence="3" id="KW-0804">Transcription</keyword>
<dbReference type="SUPFAM" id="SSF46689">
    <property type="entry name" value="Homeodomain-like"/>
    <property type="match status" value="1"/>
</dbReference>
<gene>
    <name evidence="5" type="ORF">EC844_12311</name>
</gene>
<evidence type="ECO:0000313" key="5">
    <source>
        <dbReference type="EMBL" id="TCM62767.1"/>
    </source>
</evidence>
<dbReference type="PROSITE" id="PS00041">
    <property type="entry name" value="HTH_ARAC_FAMILY_1"/>
    <property type="match status" value="1"/>
</dbReference>
<dbReference type="PANTHER" id="PTHR11019:SF190">
    <property type="entry name" value="ARAC-FAMILY REGULATORY PROTEIN"/>
    <property type="match status" value="1"/>
</dbReference>
<name>A0A4R1XFT2_ACICA</name>
<dbReference type="GO" id="GO:0003700">
    <property type="term" value="F:DNA-binding transcription factor activity"/>
    <property type="evidence" value="ECO:0007669"/>
    <property type="project" value="InterPro"/>
</dbReference>